<name>H3DKG1_TETNG</name>
<evidence type="ECO:0000256" key="8">
    <source>
        <dbReference type="ARBA" id="ARBA00022927"/>
    </source>
</evidence>
<dbReference type="GO" id="GO:0050185">
    <property type="term" value="F:phosphatidylinositol deacylase activity"/>
    <property type="evidence" value="ECO:0007669"/>
    <property type="project" value="TreeGrafter"/>
</dbReference>
<dbReference type="GO" id="GO:0015031">
    <property type="term" value="P:protein transport"/>
    <property type="evidence" value="ECO:0007669"/>
    <property type="project" value="UniProtKB-KW"/>
</dbReference>
<evidence type="ECO:0000256" key="3">
    <source>
        <dbReference type="ARBA" id="ARBA00015856"/>
    </source>
</evidence>
<keyword evidence="7 13" id="KW-0256">Endoplasmic reticulum</keyword>
<dbReference type="AlphaFoldDB" id="H3DKG1"/>
<dbReference type="STRING" id="99883.ENSTNIP00000021007"/>
<dbReference type="GeneTree" id="ENSGT00390000016484"/>
<evidence type="ECO:0000256" key="14">
    <source>
        <dbReference type="SAM" id="SignalP"/>
    </source>
</evidence>
<keyword evidence="17" id="KW-1185">Reference proteome</keyword>
<evidence type="ECO:0000256" key="12">
    <source>
        <dbReference type="ARBA" id="ARBA00093318"/>
    </source>
</evidence>
<evidence type="ECO:0000313" key="17">
    <source>
        <dbReference type="Proteomes" id="UP000007303"/>
    </source>
</evidence>
<comment type="similarity">
    <text evidence="2 13">Belongs to the GPI inositol-deacylase family.</text>
</comment>
<feature type="transmembrane region" description="Helical" evidence="13">
    <location>
        <begin position="595"/>
        <end position="615"/>
    </location>
</feature>
<evidence type="ECO:0000256" key="11">
    <source>
        <dbReference type="ARBA" id="ARBA00023180"/>
    </source>
</evidence>
<evidence type="ECO:0000259" key="15">
    <source>
        <dbReference type="Pfam" id="PF07819"/>
    </source>
</evidence>
<evidence type="ECO:0000256" key="5">
    <source>
        <dbReference type="ARBA" id="ARBA00022692"/>
    </source>
</evidence>
<evidence type="ECO:0000256" key="2">
    <source>
        <dbReference type="ARBA" id="ARBA00006931"/>
    </source>
</evidence>
<feature type="transmembrane region" description="Helical" evidence="13">
    <location>
        <begin position="636"/>
        <end position="653"/>
    </location>
</feature>
<organism evidence="16 17">
    <name type="scientific">Tetraodon nigroviridis</name>
    <name type="common">Spotted green pufferfish</name>
    <name type="synonym">Chelonodon nigroviridis</name>
    <dbReference type="NCBI Taxonomy" id="99883"/>
    <lineage>
        <taxon>Eukaryota</taxon>
        <taxon>Metazoa</taxon>
        <taxon>Chordata</taxon>
        <taxon>Craniata</taxon>
        <taxon>Vertebrata</taxon>
        <taxon>Euteleostomi</taxon>
        <taxon>Actinopterygii</taxon>
        <taxon>Neopterygii</taxon>
        <taxon>Teleostei</taxon>
        <taxon>Neoteleostei</taxon>
        <taxon>Acanthomorphata</taxon>
        <taxon>Eupercaria</taxon>
        <taxon>Tetraodontiformes</taxon>
        <taxon>Tetradontoidea</taxon>
        <taxon>Tetraodontidae</taxon>
        <taxon>Tetraodon</taxon>
    </lineage>
</organism>
<dbReference type="PROSITE" id="PS51257">
    <property type="entry name" value="PROKAR_LIPOPROTEIN"/>
    <property type="match status" value="1"/>
</dbReference>
<proteinExistence type="inferred from homology"/>
<dbReference type="GO" id="GO:0006888">
    <property type="term" value="P:endoplasmic reticulum to Golgi vesicle-mediated transport"/>
    <property type="evidence" value="ECO:0007669"/>
    <property type="project" value="TreeGrafter"/>
</dbReference>
<dbReference type="HOGENOM" id="CLU_013735_1_0_1"/>
<dbReference type="OMA" id="YGLYYYY"/>
<evidence type="ECO:0000256" key="9">
    <source>
        <dbReference type="ARBA" id="ARBA00022989"/>
    </source>
</evidence>
<dbReference type="Pfam" id="PF24660">
    <property type="entry name" value="PGAP1_3rd"/>
    <property type="match status" value="1"/>
</dbReference>
<feature type="signal peptide" evidence="14">
    <location>
        <begin position="1"/>
        <end position="19"/>
    </location>
</feature>
<keyword evidence="4 13" id="KW-0813">Transport</keyword>
<reference evidence="17" key="1">
    <citation type="journal article" date="2004" name="Nature">
        <title>Genome duplication in the teleost fish Tetraodon nigroviridis reveals the early vertebrate proto-karyotype.</title>
        <authorList>
            <person name="Jaillon O."/>
            <person name="Aury J.-M."/>
            <person name="Brunet F."/>
            <person name="Petit J.-L."/>
            <person name="Stange-Thomann N."/>
            <person name="Mauceli E."/>
            <person name="Bouneau L."/>
            <person name="Fischer C."/>
            <person name="Ozouf-Costaz C."/>
            <person name="Bernot A."/>
            <person name="Nicaud S."/>
            <person name="Jaffe D."/>
            <person name="Fisher S."/>
            <person name="Lutfalla G."/>
            <person name="Dossat C."/>
            <person name="Segurens B."/>
            <person name="Dasilva C."/>
            <person name="Salanoubat M."/>
            <person name="Levy M."/>
            <person name="Boudet N."/>
            <person name="Castellano S."/>
            <person name="Anthouard V."/>
            <person name="Jubin C."/>
            <person name="Castelli V."/>
            <person name="Katinka M."/>
            <person name="Vacherie B."/>
            <person name="Biemont C."/>
            <person name="Skalli Z."/>
            <person name="Cattolico L."/>
            <person name="Poulain J."/>
            <person name="De Berardinis V."/>
            <person name="Cruaud C."/>
            <person name="Duprat S."/>
            <person name="Brottier P."/>
            <person name="Coutanceau J.-P."/>
            <person name="Gouzy J."/>
            <person name="Parra G."/>
            <person name="Lardier G."/>
            <person name="Chapple C."/>
            <person name="McKernan K.J."/>
            <person name="McEwan P."/>
            <person name="Bosak S."/>
            <person name="Kellis M."/>
            <person name="Volff J.-N."/>
            <person name="Guigo R."/>
            <person name="Zody M.C."/>
            <person name="Mesirov J."/>
            <person name="Lindblad-Toh K."/>
            <person name="Birren B."/>
            <person name="Nusbaum C."/>
            <person name="Kahn D."/>
            <person name="Robinson-Rechavi M."/>
            <person name="Laudet V."/>
            <person name="Schachter V."/>
            <person name="Quetier F."/>
            <person name="Saurin W."/>
            <person name="Scarpelli C."/>
            <person name="Wincker P."/>
            <person name="Lander E.S."/>
            <person name="Weissenbach J."/>
            <person name="Roest Crollius H."/>
        </authorList>
    </citation>
    <scope>NUCLEOTIDE SEQUENCE [LARGE SCALE GENOMIC DNA]</scope>
</reference>
<keyword evidence="8 13" id="KW-0653">Protein transport</keyword>
<dbReference type="GO" id="GO:0005789">
    <property type="term" value="C:endoplasmic reticulum membrane"/>
    <property type="evidence" value="ECO:0007669"/>
    <property type="project" value="UniProtKB-SubCell"/>
</dbReference>
<evidence type="ECO:0000313" key="16">
    <source>
        <dbReference type="Ensembl" id="ENSTNIP00000021007.1"/>
    </source>
</evidence>
<evidence type="ECO:0000256" key="6">
    <source>
        <dbReference type="ARBA" id="ARBA00022801"/>
    </source>
</evidence>
<dbReference type="InParanoid" id="H3DKG1"/>
<keyword evidence="6 13" id="KW-0378">Hydrolase</keyword>
<dbReference type="InterPro" id="IPR029058">
    <property type="entry name" value="AB_hydrolase_fold"/>
</dbReference>
<comment type="function">
    <text evidence="12 13">GPI inositol-deacylase that catalyzes the remove of the acyl chain linked to the 2-OH position of inositol ring from the GPI-anchored protein (GPI-AP) in the endoplasmic reticulum. Initiates the post-attachment remodeling phase of GPI-AP biogenesis and participates in endoplasmic reticulum (ER)-to-Golgi transport of GPI-anchored protein.</text>
</comment>
<protein>
    <recommendedName>
        <fullName evidence="3 13">GPI inositol-deacylase</fullName>
        <ecNumber evidence="13">3.1.-.-</ecNumber>
    </recommendedName>
</protein>
<feature type="transmembrane region" description="Helical" evidence="13">
    <location>
        <begin position="741"/>
        <end position="766"/>
    </location>
</feature>
<feature type="domain" description="GPI inositol-deacylase PGAP1-like alpha/beta" evidence="15">
    <location>
        <begin position="78"/>
        <end position="297"/>
    </location>
</feature>
<dbReference type="Ensembl" id="ENSTNIT00000021240.1">
    <property type="protein sequence ID" value="ENSTNIP00000021007.1"/>
    <property type="gene ID" value="ENSTNIG00000017848.1"/>
</dbReference>
<evidence type="ECO:0000256" key="13">
    <source>
        <dbReference type="RuleBase" id="RU365011"/>
    </source>
</evidence>
<evidence type="ECO:0000256" key="1">
    <source>
        <dbReference type="ARBA" id="ARBA00004477"/>
    </source>
</evidence>
<feature type="transmembrane region" description="Helical" evidence="13">
    <location>
        <begin position="693"/>
        <end position="720"/>
    </location>
</feature>
<accession>H3DKG1</accession>
<evidence type="ECO:0000256" key="4">
    <source>
        <dbReference type="ARBA" id="ARBA00022448"/>
    </source>
</evidence>
<keyword evidence="10 13" id="KW-0472">Membrane</keyword>
<reference evidence="16" key="3">
    <citation type="submission" date="2025-09" db="UniProtKB">
        <authorList>
            <consortium name="Ensembl"/>
        </authorList>
    </citation>
    <scope>IDENTIFICATION</scope>
</reference>
<dbReference type="InterPro" id="IPR039529">
    <property type="entry name" value="PGAP1/BST1"/>
</dbReference>
<feature type="chain" id="PRO_5003583580" description="GPI inositol-deacylase" evidence="14">
    <location>
        <begin position="20"/>
        <end position="938"/>
    </location>
</feature>
<keyword evidence="14" id="KW-0732">Signal</keyword>
<dbReference type="FunFam" id="3.40.50.1820:FF:000026">
    <property type="entry name" value="GPI inositol-deacylase"/>
    <property type="match status" value="1"/>
</dbReference>
<keyword evidence="5 13" id="KW-0812">Transmembrane</keyword>
<keyword evidence="9 13" id="KW-1133">Transmembrane helix</keyword>
<comment type="subcellular location">
    <subcellularLocation>
        <location evidence="1">Endoplasmic reticulum membrane</location>
        <topology evidence="1">Multi-pass membrane protein</topology>
    </subcellularLocation>
</comment>
<dbReference type="GO" id="GO:0006505">
    <property type="term" value="P:GPI anchor metabolic process"/>
    <property type="evidence" value="ECO:0007669"/>
    <property type="project" value="TreeGrafter"/>
</dbReference>
<dbReference type="Gene3D" id="3.40.50.1820">
    <property type="entry name" value="alpha/beta hydrolase"/>
    <property type="match status" value="1"/>
</dbReference>
<reference evidence="16" key="2">
    <citation type="submission" date="2025-08" db="UniProtKB">
        <authorList>
            <consortium name="Ensembl"/>
        </authorList>
    </citation>
    <scope>IDENTIFICATION</scope>
</reference>
<dbReference type="InterPro" id="IPR012908">
    <property type="entry name" value="PGAP1-ab_dom-like"/>
</dbReference>
<dbReference type="PANTHER" id="PTHR15495:SF7">
    <property type="entry name" value="GPI INOSITOL-DEACYLASE"/>
    <property type="match status" value="1"/>
</dbReference>
<evidence type="ECO:0000256" key="7">
    <source>
        <dbReference type="ARBA" id="ARBA00022824"/>
    </source>
</evidence>
<evidence type="ECO:0000256" key="10">
    <source>
        <dbReference type="ARBA" id="ARBA00023136"/>
    </source>
</evidence>
<dbReference type="Proteomes" id="UP000007303">
    <property type="component" value="Unassembled WGS sequence"/>
</dbReference>
<sequence>MRIASPAVYGFALVLLAVGCREMLTGFEENRCSMTYMFEYPEYRRVALPRRVARMYPAYGLYLYGEGLYAQETRALKLAGAPVLFLPGNAGSFKQARSLGSVALRKAESMEGGLHFNVFTVDFNEELVALYGGSLLRQTHFLHESIKAILRLYKHLKSPPQSVVVVGHSMGGVVARALYTLPRFNPSLVSLIITQASPHLAPVLSFDPYLLDFYSAVRHRWVNQANKLRNITVVSIGGGYRDYQVRSGLTSLPCSSKDPNKLSLVATAVPRTWVSTDHLSIVWCKELVLATVRAFFDLIDPETRQFTDKPEERRSVLAHHFIRNPVRTLGEAQDQSIFPADSPEAWSEVNTLRLAYSTPKDGQAKYFLFALPSRRKAYSHFYCRSSDLEMSSWVYGCTQKNGSSCVRAVDLSLGTELLPPYKVLTLTLSDLSAVTHLLVSASNLSGKQFAVECEWQRRESQARTLPVTHVLSLGLTASDATIASSGLLHTIRLQHFHQVYQAFRITVLSQCKAQKDRLPSVYVMHVPWFREDSLTTASAPSLTEISGMLHTSRPDNSSDVLLQLHTAPNCFYRVSVRTSLPRVLGQVLRFHGATVPVYTAVTLLLACGGQLSSILQSGRAAAVSHAVAKGWQPHKISLAVFILHFLLSCSWFRQLWSLLHLPAIDALPPTTPDLTLADGAAPPEVWHHVLSPLLYVFGAAVAYWGSAFLRVAVRVFSLTLAPLSRPSVSRDCGALRPRTQLLFILGLAAMAGTFCSAVAMFATFLLHLNRVLRLQMTERSLSHMLNLAPQKHKEAENGRAACDSSWRSKECNGAPLLSERTLLNVRDDLQLHLCLSALFTLPLMLLTPSLVHWSRNLRFCHQLDPDPCWPHIVPLMSVYMLLINCNTSTLGSSKLLPLASRLPLPLAIAMVTFCPLHLYRITHLLLASLAPLALCALL</sequence>
<keyword evidence="11" id="KW-0325">Glycoprotein</keyword>
<dbReference type="EC" id="3.1.-.-" evidence="13"/>
<dbReference type="Pfam" id="PF07819">
    <property type="entry name" value="PGAP1"/>
    <property type="match status" value="1"/>
</dbReference>
<comment type="caution">
    <text evidence="13">Lacks conserved residue(s) required for the propagation of feature annotation.</text>
</comment>
<dbReference type="PANTHER" id="PTHR15495">
    <property type="entry name" value="NEGATIVE REGULATOR OF VESICLE FORMATION-RELATED"/>
    <property type="match status" value="1"/>
</dbReference>
<dbReference type="SUPFAM" id="SSF53474">
    <property type="entry name" value="alpha/beta-Hydrolases"/>
    <property type="match status" value="1"/>
</dbReference>